<protein>
    <submittedName>
        <fullName evidence="2">Putative enzyme related to lactoylglutathione lyase</fullName>
    </submittedName>
</protein>
<evidence type="ECO:0000313" key="2">
    <source>
        <dbReference type="EMBL" id="NYI66361.1"/>
    </source>
</evidence>
<dbReference type="Gene3D" id="3.10.180.10">
    <property type="entry name" value="2,3-Dihydroxybiphenyl 1,2-Dioxygenase, domain 1"/>
    <property type="match status" value="1"/>
</dbReference>
<dbReference type="AlphaFoldDB" id="A0A7Z0AA24"/>
<dbReference type="InterPro" id="IPR041581">
    <property type="entry name" value="Glyoxalase_6"/>
</dbReference>
<dbReference type="Proteomes" id="UP000539111">
    <property type="component" value="Unassembled WGS sequence"/>
</dbReference>
<evidence type="ECO:0000313" key="3">
    <source>
        <dbReference type="Proteomes" id="UP000539111"/>
    </source>
</evidence>
<proteinExistence type="predicted"/>
<keyword evidence="2" id="KW-0456">Lyase</keyword>
<dbReference type="SUPFAM" id="SSF54593">
    <property type="entry name" value="Glyoxalase/Bleomycin resistance protein/Dihydroxybiphenyl dioxygenase"/>
    <property type="match status" value="1"/>
</dbReference>
<reference evidence="2 3" key="1">
    <citation type="submission" date="2020-07" db="EMBL/GenBank/DDBJ databases">
        <title>Sequencing the genomes of 1000 actinobacteria strains.</title>
        <authorList>
            <person name="Klenk H.-P."/>
        </authorList>
    </citation>
    <scope>NUCLEOTIDE SEQUENCE [LARGE SCALE GENOMIC DNA]</scope>
    <source>
        <strain evidence="2 3">DSM 26341</strain>
    </source>
</reference>
<accession>A0A7Z0AA24</accession>
<evidence type="ECO:0000259" key="1">
    <source>
        <dbReference type="PROSITE" id="PS51819"/>
    </source>
</evidence>
<dbReference type="PROSITE" id="PS51819">
    <property type="entry name" value="VOC"/>
    <property type="match status" value="1"/>
</dbReference>
<organism evidence="2 3">
    <name type="scientific">Spelaeicoccus albus</name>
    <dbReference type="NCBI Taxonomy" id="1280376"/>
    <lineage>
        <taxon>Bacteria</taxon>
        <taxon>Bacillati</taxon>
        <taxon>Actinomycetota</taxon>
        <taxon>Actinomycetes</taxon>
        <taxon>Micrococcales</taxon>
        <taxon>Brevibacteriaceae</taxon>
        <taxon>Spelaeicoccus</taxon>
    </lineage>
</organism>
<sequence>MSAQISYWILYVADTARAVDFFGPVMGWTFSEPGSAGGNHVLESDPWGSIAPLPPGQEPSRAVAAAFAPDDVDAALAQVRKCGGTVVSDQSGDDFYGRWAECIDDQSTHFALFAPAAGVK</sequence>
<dbReference type="InterPro" id="IPR029068">
    <property type="entry name" value="Glyas_Bleomycin-R_OHBP_Dase"/>
</dbReference>
<dbReference type="GO" id="GO:0016829">
    <property type="term" value="F:lyase activity"/>
    <property type="evidence" value="ECO:0007669"/>
    <property type="project" value="UniProtKB-KW"/>
</dbReference>
<dbReference type="InterPro" id="IPR037523">
    <property type="entry name" value="VOC_core"/>
</dbReference>
<feature type="domain" description="VOC" evidence="1">
    <location>
        <begin position="4"/>
        <end position="115"/>
    </location>
</feature>
<dbReference type="Pfam" id="PF18029">
    <property type="entry name" value="Glyoxalase_6"/>
    <property type="match status" value="1"/>
</dbReference>
<comment type="caution">
    <text evidence="2">The sequence shown here is derived from an EMBL/GenBank/DDBJ whole genome shotgun (WGS) entry which is preliminary data.</text>
</comment>
<keyword evidence="3" id="KW-1185">Reference proteome</keyword>
<gene>
    <name evidence="2" type="ORF">BJY26_000667</name>
</gene>
<dbReference type="EMBL" id="JACBZP010000001">
    <property type="protein sequence ID" value="NYI66361.1"/>
    <property type="molecule type" value="Genomic_DNA"/>
</dbReference>
<dbReference type="RefSeq" id="WP_179425652.1">
    <property type="nucleotide sequence ID" value="NZ_JACBZP010000001.1"/>
</dbReference>
<name>A0A7Z0AA24_9MICO</name>